<keyword evidence="4" id="KW-1133">Transmembrane helix</keyword>
<dbReference type="AlphaFoldDB" id="A0A1X2G6L4"/>
<comment type="caution">
    <text evidence="6">The sequence shown here is derived from an EMBL/GenBank/DDBJ whole genome shotgun (WGS) entry which is preliminary data.</text>
</comment>
<evidence type="ECO:0000256" key="3">
    <source>
        <dbReference type="ARBA" id="ARBA00022692"/>
    </source>
</evidence>
<dbReference type="GO" id="GO:0032977">
    <property type="term" value="F:membrane insertase activity"/>
    <property type="evidence" value="ECO:0007669"/>
    <property type="project" value="InterPro"/>
</dbReference>
<evidence type="ECO:0000256" key="1">
    <source>
        <dbReference type="ARBA" id="ARBA00004141"/>
    </source>
</evidence>
<sequence>MTSFRALRIRSVSCSFRTNTRYSPLCLGKRFATSNAQLSDVTTGSNTPINIDSTVTETAMPAFLEVNEHALIAMHDLFGLSWASTIVLGTLALRSAITLPLAIYQQRIMATMIELSPILNSWAETLKVSVAKQVKGDYKGYQKELNCQYRAKVKQIYAQNGCSRWKLFTLPYVQIPLFISMTLTVRDLLGMPLPWLGRLRESPFAGLNHEGFGPWIDLTAADATMVFPFLIGAGNLINVEVHHNGYTCGSYQLTYFLLCSRLSS</sequence>
<dbReference type="GO" id="GO:0033617">
    <property type="term" value="P:mitochondrial respiratory chain complex IV assembly"/>
    <property type="evidence" value="ECO:0007669"/>
    <property type="project" value="TreeGrafter"/>
</dbReference>
<dbReference type="GO" id="GO:0005743">
    <property type="term" value="C:mitochondrial inner membrane"/>
    <property type="evidence" value="ECO:0007669"/>
    <property type="project" value="TreeGrafter"/>
</dbReference>
<comment type="similarity">
    <text evidence="2">Belongs to the OXA1/ALB3/YidC family.</text>
</comment>
<keyword evidence="7" id="KW-1185">Reference proteome</keyword>
<dbReference type="STRING" id="101127.A0A1X2G6L4"/>
<reference evidence="6 7" key="1">
    <citation type="submission" date="2016-07" db="EMBL/GenBank/DDBJ databases">
        <title>Pervasive Adenine N6-methylation of Active Genes in Fungi.</title>
        <authorList>
            <consortium name="DOE Joint Genome Institute"/>
            <person name="Mondo S.J."/>
            <person name="Dannebaum R.O."/>
            <person name="Kuo R.C."/>
            <person name="Labutti K."/>
            <person name="Haridas S."/>
            <person name="Kuo A."/>
            <person name="Salamov A."/>
            <person name="Ahrendt S.R."/>
            <person name="Lipzen A."/>
            <person name="Sullivan W."/>
            <person name="Andreopoulos W.B."/>
            <person name="Clum A."/>
            <person name="Lindquist E."/>
            <person name="Daum C."/>
            <person name="Ramamoorthy G.K."/>
            <person name="Gryganskyi A."/>
            <person name="Culley D."/>
            <person name="Magnuson J.K."/>
            <person name="James T.Y."/>
            <person name="O'Malley M.A."/>
            <person name="Stajich J.E."/>
            <person name="Spatafora J.W."/>
            <person name="Visel A."/>
            <person name="Grigoriev I.V."/>
        </authorList>
    </citation>
    <scope>NUCLEOTIDE SEQUENCE [LARGE SCALE GENOMIC DNA]</scope>
    <source>
        <strain evidence="6 7">NRRL 3301</strain>
    </source>
</reference>
<dbReference type="GO" id="GO:0032979">
    <property type="term" value="P:protein insertion into mitochondrial inner membrane from matrix"/>
    <property type="evidence" value="ECO:0007669"/>
    <property type="project" value="TreeGrafter"/>
</dbReference>
<evidence type="ECO:0000256" key="2">
    <source>
        <dbReference type="ARBA" id="ARBA00009877"/>
    </source>
</evidence>
<gene>
    <name evidence="6" type="ORF">DM01DRAFT_1397079</name>
</gene>
<organism evidence="6 7">
    <name type="scientific">Hesseltinella vesiculosa</name>
    <dbReference type="NCBI Taxonomy" id="101127"/>
    <lineage>
        <taxon>Eukaryota</taxon>
        <taxon>Fungi</taxon>
        <taxon>Fungi incertae sedis</taxon>
        <taxon>Mucoromycota</taxon>
        <taxon>Mucoromycotina</taxon>
        <taxon>Mucoromycetes</taxon>
        <taxon>Mucorales</taxon>
        <taxon>Cunninghamellaceae</taxon>
        <taxon>Hesseltinella</taxon>
    </lineage>
</organism>
<keyword evidence="3" id="KW-0812">Transmembrane</keyword>
<name>A0A1X2G6L4_9FUNG</name>
<keyword evidence="5" id="KW-0472">Membrane</keyword>
<proteinExistence type="inferred from homology"/>
<dbReference type="OrthoDB" id="2148490at2759"/>
<evidence type="ECO:0008006" key="8">
    <source>
        <dbReference type="Google" id="ProtNLM"/>
    </source>
</evidence>
<evidence type="ECO:0000313" key="7">
    <source>
        <dbReference type="Proteomes" id="UP000242146"/>
    </source>
</evidence>
<dbReference type="PANTHER" id="PTHR12428">
    <property type="entry name" value="OXA1"/>
    <property type="match status" value="1"/>
</dbReference>
<dbReference type="Proteomes" id="UP000242146">
    <property type="component" value="Unassembled WGS sequence"/>
</dbReference>
<dbReference type="InterPro" id="IPR001708">
    <property type="entry name" value="YidC/ALB3/OXA1/COX18"/>
</dbReference>
<dbReference type="EMBL" id="MCGT01000038">
    <property type="protein sequence ID" value="ORX46320.1"/>
    <property type="molecule type" value="Genomic_DNA"/>
</dbReference>
<evidence type="ECO:0000256" key="5">
    <source>
        <dbReference type="ARBA" id="ARBA00023136"/>
    </source>
</evidence>
<protein>
    <recommendedName>
        <fullName evidence="8">Mitochondrial inner membrane protein COX18</fullName>
    </recommendedName>
</protein>
<accession>A0A1X2G6L4</accession>
<evidence type="ECO:0000313" key="6">
    <source>
        <dbReference type="EMBL" id="ORX46320.1"/>
    </source>
</evidence>
<evidence type="ECO:0000256" key="4">
    <source>
        <dbReference type="ARBA" id="ARBA00022989"/>
    </source>
</evidence>
<dbReference type="PANTHER" id="PTHR12428:SF65">
    <property type="entry name" value="CYTOCHROME C OXIDASE ASSEMBLY PROTEIN COX18, MITOCHONDRIAL"/>
    <property type="match status" value="1"/>
</dbReference>
<comment type="subcellular location">
    <subcellularLocation>
        <location evidence="1">Membrane</location>
        <topology evidence="1">Multi-pass membrane protein</topology>
    </subcellularLocation>
</comment>